<dbReference type="Proteomes" id="UP001056120">
    <property type="component" value="Linkage Group LG11"/>
</dbReference>
<gene>
    <name evidence="1" type="ORF">L1987_32408</name>
</gene>
<name>A0ACB9HPG8_9ASTR</name>
<dbReference type="EMBL" id="CM042028">
    <property type="protein sequence ID" value="KAI3797155.1"/>
    <property type="molecule type" value="Genomic_DNA"/>
</dbReference>
<sequence length="275" mass="32267">MCSMISFRLKIHNTISEVSTIPDASQHHLHVVVYQESSQDKNASSTASQEYVHSTNADDDDNNFQNTTHPHLQMVLYNEVLELVLTQAIYFGREESVEDVVRQEREEKLRKLAEERTKDILFVFNELVERNKRENFHWSSYKRKTHDYSQSIRIEEIIEHSDSKEYDQVPKSKDARKKFMKTFSSATKKVSPEKPDPLVVVSQDSPTKVYKSSELHITQEMIDEVNKNFTPEEEQKVLDDVKYLNYHGWRLNDINKMSRKKVAEEVDKLQGSKIK</sequence>
<keyword evidence="2" id="KW-1185">Reference proteome</keyword>
<reference evidence="2" key="1">
    <citation type="journal article" date="2022" name="Mol. Ecol. Resour.">
        <title>The genomes of chicory, endive, great burdock and yacon provide insights into Asteraceae palaeo-polyploidization history and plant inulin production.</title>
        <authorList>
            <person name="Fan W."/>
            <person name="Wang S."/>
            <person name="Wang H."/>
            <person name="Wang A."/>
            <person name="Jiang F."/>
            <person name="Liu H."/>
            <person name="Zhao H."/>
            <person name="Xu D."/>
            <person name="Zhang Y."/>
        </authorList>
    </citation>
    <scope>NUCLEOTIDE SEQUENCE [LARGE SCALE GENOMIC DNA]</scope>
    <source>
        <strain evidence="2">cv. Yunnan</strain>
    </source>
</reference>
<evidence type="ECO:0000313" key="2">
    <source>
        <dbReference type="Proteomes" id="UP001056120"/>
    </source>
</evidence>
<proteinExistence type="predicted"/>
<evidence type="ECO:0000313" key="1">
    <source>
        <dbReference type="EMBL" id="KAI3797155.1"/>
    </source>
</evidence>
<organism evidence="1 2">
    <name type="scientific">Smallanthus sonchifolius</name>
    <dbReference type="NCBI Taxonomy" id="185202"/>
    <lineage>
        <taxon>Eukaryota</taxon>
        <taxon>Viridiplantae</taxon>
        <taxon>Streptophyta</taxon>
        <taxon>Embryophyta</taxon>
        <taxon>Tracheophyta</taxon>
        <taxon>Spermatophyta</taxon>
        <taxon>Magnoliopsida</taxon>
        <taxon>eudicotyledons</taxon>
        <taxon>Gunneridae</taxon>
        <taxon>Pentapetalae</taxon>
        <taxon>asterids</taxon>
        <taxon>campanulids</taxon>
        <taxon>Asterales</taxon>
        <taxon>Asteraceae</taxon>
        <taxon>Asteroideae</taxon>
        <taxon>Heliantheae alliance</taxon>
        <taxon>Millerieae</taxon>
        <taxon>Smallanthus</taxon>
    </lineage>
</organism>
<protein>
    <submittedName>
        <fullName evidence="1">Uncharacterized protein</fullName>
    </submittedName>
</protein>
<comment type="caution">
    <text evidence="1">The sequence shown here is derived from an EMBL/GenBank/DDBJ whole genome shotgun (WGS) entry which is preliminary data.</text>
</comment>
<accession>A0ACB9HPG8</accession>
<reference evidence="1 2" key="2">
    <citation type="journal article" date="2022" name="Mol. Ecol. Resour.">
        <title>The genomes of chicory, endive, great burdock and yacon provide insights into Asteraceae paleo-polyploidization history and plant inulin production.</title>
        <authorList>
            <person name="Fan W."/>
            <person name="Wang S."/>
            <person name="Wang H."/>
            <person name="Wang A."/>
            <person name="Jiang F."/>
            <person name="Liu H."/>
            <person name="Zhao H."/>
            <person name="Xu D."/>
            <person name="Zhang Y."/>
        </authorList>
    </citation>
    <scope>NUCLEOTIDE SEQUENCE [LARGE SCALE GENOMIC DNA]</scope>
    <source>
        <strain evidence="2">cv. Yunnan</strain>
        <tissue evidence="1">Leaves</tissue>
    </source>
</reference>